<dbReference type="InterPro" id="IPR013858">
    <property type="entry name" value="Peptidase_M10B_C"/>
</dbReference>
<dbReference type="GO" id="GO:0006508">
    <property type="term" value="P:proteolysis"/>
    <property type="evidence" value="ECO:0007669"/>
    <property type="project" value="InterPro"/>
</dbReference>
<dbReference type="InterPro" id="IPR011049">
    <property type="entry name" value="Serralysin-like_metalloprot_C"/>
</dbReference>
<feature type="region of interest" description="Disordered" evidence="7">
    <location>
        <begin position="578"/>
        <end position="605"/>
    </location>
</feature>
<reference evidence="9" key="2">
    <citation type="submission" date="2024-07" db="EMBL/GenBank/DDBJ databases">
        <title>A complete genome sequence for Pseudomonas syringae CC1417.</title>
        <authorList>
            <person name="Baltrus D.A."/>
        </authorList>
    </citation>
    <scope>NUCLEOTIDE SEQUENCE</scope>
    <source>
        <strain evidence="9">CC1417</strain>
    </source>
</reference>
<dbReference type="Gene3D" id="3.40.390.10">
    <property type="entry name" value="Collagenase (Catalytic Domain)"/>
    <property type="match status" value="1"/>
</dbReference>
<evidence type="ECO:0000256" key="3">
    <source>
        <dbReference type="ARBA" id="ARBA00009490"/>
    </source>
</evidence>
<dbReference type="PANTHER" id="PTHR38340:SF1">
    <property type="entry name" value="S-LAYER PROTEIN"/>
    <property type="match status" value="1"/>
</dbReference>
<dbReference type="Pfam" id="PF00353">
    <property type="entry name" value="HemolysinCabind"/>
    <property type="match status" value="1"/>
</dbReference>
<evidence type="ECO:0000256" key="4">
    <source>
        <dbReference type="ARBA" id="ARBA00022525"/>
    </source>
</evidence>
<dbReference type="SMART" id="SM00235">
    <property type="entry name" value="ZnMc"/>
    <property type="match status" value="1"/>
</dbReference>
<dbReference type="CDD" id="cd04277">
    <property type="entry name" value="ZnMc_serralysin_like"/>
    <property type="match status" value="1"/>
</dbReference>
<dbReference type="GO" id="GO:0008237">
    <property type="term" value="F:metallopeptidase activity"/>
    <property type="evidence" value="ECO:0007669"/>
    <property type="project" value="InterPro"/>
</dbReference>
<dbReference type="InterPro" id="IPR024079">
    <property type="entry name" value="MetalloPept_cat_dom_sf"/>
</dbReference>
<dbReference type="Gene3D" id="2.150.10.10">
    <property type="entry name" value="Serralysin-like metalloprotease, C-terminal"/>
    <property type="match status" value="1"/>
</dbReference>
<gene>
    <name evidence="9" type="ORF">N011_08975</name>
</gene>
<sequence length="814" mass="84908">MTYPNLEGPNCLDKLEAQGTQTTSNVAANLPSFTLDQQARYLTDGFWQDVGGQPHHFNVRAGGSITVNITALRADNQDTARAALQTWSNATGIKFIETTGRAQIGFSEDQSGAYANSITSSNGLIVSSSVNVAANWSNGSWYKLQTFVHEIGHAIGLGHGGNYNGSANFSTDASYQEDSWQKSIMSYFDQNDNPYDTAAFAFAITPMLADILAAQTLYGVPTGVNTGNDTYGDFRTVFAAGTDVVQGTAATIFDSGGIDTFNFSLRSADQKIDLRAEAFSSIDGVAGNLAIARGVVIENAITGGGRDTLTGNDAANRLEGGAGNDTILGGGGNDILVGGADRDDLDGGAGTDTALFAGLSTAYQALYNADFALSGILRMTDMATGAVDTLRSIEKLSFDDVTLDVAALLENMKGRFGTIKAGEADSHLTALSARSDDTWVRSAYEIDGAFTATATARFDSLNAGAWQRIFDFGNGPAADNIWLGQVGRSDDMAFAIVKGSTSYQIVANDVIVEGQTATWTARVNANGLMQLSKDGKVVAEGQGAVPEDVGRADELIGRSAWANDTPLIGQVSNVQVVNGSPVTSGGGTSGSGGTTSGTAPSSTNLPDANLHLSGLSDGQQDFLISLYIGAFGRTPEYSGLAYWADELAADLKTGMTPNTANLLVGQNMYKAGAQNGEGGTQLQTAEYVTFAYNNALGRQADQAGYDYWVNDLSAARISRGDFLTTFLTAGMNATRDADFLISRIAVGEFAAQKHVSGAGAPGIDSKAILSSVTDPASAQTVINGIIQKYGAASAEIAQIQVTGNAAQTSDIFFV</sequence>
<name>A0AAU8LME7_PSESX</name>
<dbReference type="InterPro" id="IPR001343">
    <property type="entry name" value="Hemolysn_Ca-bd"/>
</dbReference>
<dbReference type="GO" id="GO:0005615">
    <property type="term" value="C:extracellular space"/>
    <property type="evidence" value="ECO:0007669"/>
    <property type="project" value="InterPro"/>
</dbReference>
<evidence type="ECO:0000256" key="1">
    <source>
        <dbReference type="ARBA" id="ARBA00001913"/>
    </source>
</evidence>
<feature type="compositionally biased region" description="Gly residues" evidence="7">
    <location>
        <begin position="584"/>
        <end position="595"/>
    </location>
</feature>
<dbReference type="InterPro" id="IPR034033">
    <property type="entry name" value="Serralysin-like"/>
</dbReference>
<evidence type="ECO:0000256" key="5">
    <source>
        <dbReference type="ARBA" id="ARBA00022737"/>
    </source>
</evidence>
<dbReference type="RefSeq" id="WP_024694019.1">
    <property type="nucleotide sequence ID" value="NZ_CP159362.1"/>
</dbReference>
<dbReference type="GO" id="GO:0005509">
    <property type="term" value="F:calcium ion binding"/>
    <property type="evidence" value="ECO:0007669"/>
    <property type="project" value="InterPro"/>
</dbReference>
<dbReference type="Pfam" id="PF13946">
    <property type="entry name" value="DUF4214"/>
    <property type="match status" value="1"/>
</dbReference>
<proteinExistence type="inferred from homology"/>
<comment type="cofactor">
    <cofactor evidence="1">
        <name>Ca(2+)</name>
        <dbReference type="ChEBI" id="CHEBI:29108"/>
    </cofactor>
</comment>
<evidence type="ECO:0000256" key="2">
    <source>
        <dbReference type="ARBA" id="ARBA00004613"/>
    </source>
</evidence>
<dbReference type="GO" id="GO:0008270">
    <property type="term" value="F:zinc ion binding"/>
    <property type="evidence" value="ECO:0007669"/>
    <property type="project" value="InterPro"/>
</dbReference>
<dbReference type="InterPro" id="IPR013320">
    <property type="entry name" value="ConA-like_dom_sf"/>
</dbReference>
<feature type="domain" description="Peptidase metallopeptidase" evidence="8">
    <location>
        <begin position="52"/>
        <end position="199"/>
    </location>
</feature>
<comment type="similarity">
    <text evidence="3">Belongs to the peptidase M10B family.</text>
</comment>
<dbReference type="PRINTS" id="PR00313">
    <property type="entry name" value="CABNDNGRPT"/>
</dbReference>
<dbReference type="EMBL" id="CP159362">
    <property type="protein sequence ID" value="XCN69397.1"/>
    <property type="molecule type" value="Genomic_DNA"/>
</dbReference>
<dbReference type="PANTHER" id="PTHR38340">
    <property type="entry name" value="S-LAYER PROTEIN"/>
    <property type="match status" value="1"/>
</dbReference>
<dbReference type="SUPFAM" id="SSF55486">
    <property type="entry name" value="Metalloproteases ('zincins'), catalytic domain"/>
    <property type="match status" value="1"/>
</dbReference>
<keyword evidence="6" id="KW-0106">Calcium</keyword>
<evidence type="ECO:0000256" key="7">
    <source>
        <dbReference type="SAM" id="MobiDB-lite"/>
    </source>
</evidence>
<dbReference type="InterPro" id="IPR025282">
    <property type="entry name" value="DUF4214"/>
</dbReference>
<dbReference type="Pfam" id="PF13688">
    <property type="entry name" value="Reprolysin_5"/>
    <property type="match status" value="1"/>
</dbReference>
<evidence type="ECO:0000256" key="6">
    <source>
        <dbReference type="ARBA" id="ARBA00022837"/>
    </source>
</evidence>
<evidence type="ECO:0000313" key="9">
    <source>
        <dbReference type="EMBL" id="XCN69397.1"/>
    </source>
</evidence>
<evidence type="ECO:0000259" key="8">
    <source>
        <dbReference type="SMART" id="SM00235"/>
    </source>
</evidence>
<dbReference type="Pfam" id="PF08548">
    <property type="entry name" value="Peptidase_M10_C"/>
    <property type="match status" value="1"/>
</dbReference>
<keyword evidence="5" id="KW-0677">Repeat</keyword>
<dbReference type="AlphaFoldDB" id="A0AAU8LME7"/>
<dbReference type="InterPro" id="IPR018511">
    <property type="entry name" value="Hemolysin-typ_Ca-bd_CS"/>
</dbReference>
<keyword evidence="4" id="KW-0964">Secreted</keyword>
<accession>A0AAU8LME7</accession>
<dbReference type="InterPro" id="IPR050557">
    <property type="entry name" value="RTX_toxin/Mannuronan_C5-epim"/>
</dbReference>
<comment type="subcellular location">
    <subcellularLocation>
        <location evidence="2">Secreted</location>
    </subcellularLocation>
</comment>
<dbReference type="SUPFAM" id="SSF51120">
    <property type="entry name" value="beta-Roll"/>
    <property type="match status" value="1"/>
</dbReference>
<reference evidence="9" key="1">
    <citation type="journal article" date="2014" name="Genome Announc.">
        <title>Draft Genome Sequences of a Phylogenetically Diverse Suite of Pseudomonas syringae Strains from Multiple Source Populations.</title>
        <authorList>
            <person name="Baltrus D.A."/>
            <person name="Yourstone S."/>
            <person name="Lind A."/>
            <person name="Guilbaud C."/>
            <person name="Sands D.C."/>
            <person name="Jones C.D."/>
            <person name="Morris C.E."/>
            <person name="Dangl J.L."/>
        </authorList>
    </citation>
    <scope>NUCLEOTIDE SEQUENCE</scope>
    <source>
        <strain evidence="9">CC1417</strain>
    </source>
</reference>
<dbReference type="SUPFAM" id="SSF49899">
    <property type="entry name" value="Concanavalin A-like lectins/glucanases"/>
    <property type="match status" value="1"/>
</dbReference>
<dbReference type="InterPro" id="IPR006026">
    <property type="entry name" value="Peptidase_Metallo"/>
</dbReference>
<dbReference type="PROSITE" id="PS00330">
    <property type="entry name" value="HEMOLYSIN_CALCIUM"/>
    <property type="match status" value="1"/>
</dbReference>
<protein>
    <submittedName>
        <fullName evidence="9">M10 family metallopeptidase C-terminal domain-containing protein</fullName>
    </submittedName>
</protein>
<organism evidence="9">
    <name type="scientific">Pseudomonas syringae CC1417</name>
    <dbReference type="NCBI Taxonomy" id="1357272"/>
    <lineage>
        <taxon>Bacteria</taxon>
        <taxon>Pseudomonadati</taxon>
        <taxon>Pseudomonadota</taxon>
        <taxon>Gammaproteobacteria</taxon>
        <taxon>Pseudomonadales</taxon>
        <taxon>Pseudomonadaceae</taxon>
        <taxon>Pseudomonas</taxon>
        <taxon>Pseudomonas syringae</taxon>
    </lineage>
</organism>